<dbReference type="InterPro" id="IPR011011">
    <property type="entry name" value="Znf_FYVE_PHD"/>
</dbReference>
<dbReference type="InterPro" id="IPR010095">
    <property type="entry name" value="Cas12f1-like_TNB"/>
</dbReference>
<accession>A0A1U7HMJ1</accession>
<organism evidence="3 4">
    <name type="scientific">Hydrococcus rivularis NIES-593</name>
    <dbReference type="NCBI Taxonomy" id="1921803"/>
    <lineage>
        <taxon>Bacteria</taxon>
        <taxon>Bacillati</taxon>
        <taxon>Cyanobacteriota</taxon>
        <taxon>Cyanophyceae</taxon>
        <taxon>Pleurocapsales</taxon>
        <taxon>Hydrococcaceae</taxon>
        <taxon>Hydrococcus</taxon>
    </lineage>
</organism>
<dbReference type="NCBIfam" id="NF040570">
    <property type="entry name" value="guided_TnpB"/>
    <property type="match status" value="1"/>
</dbReference>
<feature type="domain" description="C2H2-type" evidence="2">
    <location>
        <begin position="80"/>
        <end position="100"/>
    </location>
</feature>
<reference evidence="3 4" key="1">
    <citation type="submission" date="2016-11" db="EMBL/GenBank/DDBJ databases">
        <title>Draft Genome Sequences of Nine Cyanobacterial Strains from Diverse Habitats.</title>
        <authorList>
            <person name="Zhu T."/>
            <person name="Hou S."/>
            <person name="Lu X."/>
            <person name="Hess W.R."/>
        </authorList>
    </citation>
    <scope>NUCLEOTIDE SEQUENCE [LARGE SCALE GENOMIC DNA]</scope>
    <source>
        <strain evidence="3 4">NIES-593</strain>
    </source>
</reference>
<dbReference type="InterPro" id="IPR013087">
    <property type="entry name" value="Znf_C2H2_type"/>
</dbReference>
<keyword evidence="4" id="KW-1185">Reference proteome</keyword>
<dbReference type="Proteomes" id="UP000186868">
    <property type="component" value="Unassembled WGS sequence"/>
</dbReference>
<evidence type="ECO:0000313" key="4">
    <source>
        <dbReference type="Proteomes" id="UP000186868"/>
    </source>
</evidence>
<name>A0A1U7HMJ1_9CYAN</name>
<dbReference type="GO" id="GO:0003677">
    <property type="term" value="F:DNA binding"/>
    <property type="evidence" value="ECO:0007669"/>
    <property type="project" value="UniProtKB-KW"/>
</dbReference>
<evidence type="ECO:0000256" key="1">
    <source>
        <dbReference type="ARBA" id="ARBA00023125"/>
    </source>
</evidence>
<dbReference type="STRING" id="1921803.NIES593_06240"/>
<dbReference type="SUPFAM" id="SSF57903">
    <property type="entry name" value="FYVE/PHD zinc finger"/>
    <property type="match status" value="1"/>
</dbReference>
<sequence length="117" mass="13319">MKISRQREEHAKRLARCVCPSNDVVAYEDLQVKNLVKNNKLAKAINDSGWYQFRKWIEYFGIKFGKITIAVPPQYTSINCSNCGEKVAKTLSTRTHSCPHCGYIDCRDKNAPPLLVS</sequence>
<proteinExistence type="predicted"/>
<dbReference type="PROSITE" id="PS00028">
    <property type="entry name" value="ZINC_FINGER_C2H2_1"/>
    <property type="match status" value="1"/>
</dbReference>
<gene>
    <name evidence="3" type="ORF">NIES593_06240</name>
</gene>
<evidence type="ECO:0000259" key="2">
    <source>
        <dbReference type="PROSITE" id="PS00028"/>
    </source>
</evidence>
<dbReference type="EMBL" id="MRCB01000005">
    <property type="protein sequence ID" value="OKH24812.1"/>
    <property type="molecule type" value="Genomic_DNA"/>
</dbReference>
<keyword evidence="1" id="KW-0238">DNA-binding</keyword>
<evidence type="ECO:0000313" key="3">
    <source>
        <dbReference type="EMBL" id="OKH24812.1"/>
    </source>
</evidence>
<comment type="caution">
    <text evidence="3">The sequence shown here is derived from an EMBL/GenBank/DDBJ whole genome shotgun (WGS) entry which is preliminary data.</text>
</comment>
<dbReference type="Pfam" id="PF07282">
    <property type="entry name" value="Cas12f1-like_TNB"/>
    <property type="match status" value="1"/>
</dbReference>
<protein>
    <recommendedName>
        <fullName evidence="2">C2H2-type domain-containing protein</fullName>
    </recommendedName>
</protein>
<dbReference type="AlphaFoldDB" id="A0A1U7HMJ1"/>